<name>A0ABR4PSV8_9HELO</name>
<protein>
    <submittedName>
        <fullName evidence="3">Uncharacterized protein</fullName>
    </submittedName>
</protein>
<accession>A0ABR4PSV8</accession>
<evidence type="ECO:0000256" key="1">
    <source>
        <dbReference type="SAM" id="Coils"/>
    </source>
</evidence>
<proteinExistence type="predicted"/>
<comment type="caution">
    <text evidence="3">The sequence shown here is derived from an EMBL/GenBank/DDBJ whole genome shotgun (WGS) entry which is preliminary data.</text>
</comment>
<reference evidence="3 4" key="1">
    <citation type="submission" date="2024-06" db="EMBL/GenBank/DDBJ databases">
        <title>Complete genome of Phlyctema vagabunda strain 19-DSS-EL-015.</title>
        <authorList>
            <person name="Fiorenzani C."/>
        </authorList>
    </citation>
    <scope>NUCLEOTIDE SEQUENCE [LARGE SCALE GENOMIC DNA]</scope>
    <source>
        <strain evidence="3 4">19-DSS-EL-015</strain>
    </source>
</reference>
<feature type="compositionally biased region" description="Polar residues" evidence="2">
    <location>
        <begin position="34"/>
        <end position="43"/>
    </location>
</feature>
<keyword evidence="1" id="KW-0175">Coiled coil</keyword>
<feature type="coiled-coil region" evidence="1">
    <location>
        <begin position="488"/>
        <end position="536"/>
    </location>
</feature>
<gene>
    <name evidence="3" type="ORF">PVAG01_03240</name>
</gene>
<evidence type="ECO:0000313" key="4">
    <source>
        <dbReference type="Proteomes" id="UP001629113"/>
    </source>
</evidence>
<dbReference type="PANTHER" id="PTHR45615:SF40">
    <property type="entry name" value="MYOSIN HEAVY CHAIN, NON-MUSCLE"/>
    <property type="match status" value="1"/>
</dbReference>
<evidence type="ECO:0000256" key="2">
    <source>
        <dbReference type="SAM" id="MobiDB-lite"/>
    </source>
</evidence>
<organism evidence="3 4">
    <name type="scientific">Phlyctema vagabunda</name>
    <dbReference type="NCBI Taxonomy" id="108571"/>
    <lineage>
        <taxon>Eukaryota</taxon>
        <taxon>Fungi</taxon>
        <taxon>Dikarya</taxon>
        <taxon>Ascomycota</taxon>
        <taxon>Pezizomycotina</taxon>
        <taxon>Leotiomycetes</taxon>
        <taxon>Helotiales</taxon>
        <taxon>Dermateaceae</taxon>
        <taxon>Phlyctema</taxon>
    </lineage>
</organism>
<dbReference type="Proteomes" id="UP001629113">
    <property type="component" value="Unassembled WGS sequence"/>
</dbReference>
<feature type="compositionally biased region" description="Polar residues" evidence="2">
    <location>
        <begin position="92"/>
        <end position="103"/>
    </location>
</feature>
<feature type="coiled-coil region" evidence="1">
    <location>
        <begin position="148"/>
        <end position="178"/>
    </location>
</feature>
<feature type="region of interest" description="Disordered" evidence="2">
    <location>
        <begin position="20"/>
        <end position="103"/>
    </location>
</feature>
<sequence length="723" mass="81570">MTDLDHPPVLDIDDDRSIAVRRKRRSSVGPRVNPQINHGISTPPSTPKRSQKRVRFSDPGPTIKDDFASSGLTPFIRRTSLASSKPKRRHSTPLSLTPSVSNRAHYNEPLSGTLQFAPLRQVLDGRVKRRLRRNRLSEEVNNIEFEKRHEARNRKREVERLRRQLELRDAEMQSMRDEHEIASQLDIELGTVKSSDTGRNSQVGELEEQIARLKSELKQKEVDSSNWDPNWTMAAQDPFDENEEDNNDDFMITNYDEDFTMNDDDDILTTPTRLNTSFPSPPSTLPNTPCAIISSGIQTSPDAENLTLQSQLQELQSEISNLNSTIAFKDDHHFRLEEKLSEYIPGDDSRDHSTLDAALDTVLTQLALAQSQSVERAKAFKALDGEIGQLGFSGGAERVISTIATQFRQARLDLEYLTPGEVVEGFENDKILSLLVERVRVLLTKTKSQDETIDQYHEQEVLLRQQLNTRVDALQDCQNELHLASTVVSDLRTEIEEKELSNSRLQDALHGYREEVSNLEKLIEQVERESTEKLNDEMLEHEVTRADREGNEMLVTELSRRLQAALEKGEEMRLVCEAKDDVLNEASDRETGLREEIENVTAALREAQRSVAELEGQNALLAGENASLKVEVEQEKSRARVVIMGMREQLSKVLDMGMGYLSGESTATVSVPASTGVSVSAFTPVRAVARKMRPKRRYDSGLGFLDEVDAEEELGHGEEGMYA</sequence>
<feature type="coiled-coil region" evidence="1">
    <location>
        <begin position="583"/>
        <end position="631"/>
    </location>
</feature>
<dbReference type="EMBL" id="JBFCZG010000002">
    <property type="protein sequence ID" value="KAL3426449.1"/>
    <property type="molecule type" value="Genomic_DNA"/>
</dbReference>
<dbReference type="PANTHER" id="PTHR45615">
    <property type="entry name" value="MYOSIN HEAVY CHAIN, NON-MUSCLE"/>
    <property type="match status" value="1"/>
</dbReference>
<feature type="coiled-coil region" evidence="1">
    <location>
        <begin position="305"/>
        <end position="332"/>
    </location>
</feature>
<evidence type="ECO:0000313" key="3">
    <source>
        <dbReference type="EMBL" id="KAL3426449.1"/>
    </source>
</evidence>
<keyword evidence="4" id="KW-1185">Reference proteome</keyword>